<sequence>MTSIYDAHDSYATSSRPVSSYSHHQDDDDEDPWAVPHQSARQSWAPSSDDGEDEEESTAVKDKMHRRRESSQGTITGQGSTSPMKESSPTSPLSEAADPTPAPAPASPPPSWKSREPNSAVRSATHGLPTTNSTFRGGFGDVQSSNAVKTATIGEYIASPLPVSAPTPWDGQRVSIRLRPELQGFVFKHNAYDVRRTAVLPVSSSAAESTSVMGMGSFSSDALLDQARRQRRVSPTSRATAASLTSSSALSAPAGPSSPTSSVIRRYSDFLWLHSLLLSRWPLRLIPPLPPKRLGMPLVAGVAGTGALGSGDDAFIQRRVKGLQRYLSALMSHPVLAHDKHLAVFLSEKGSIADWRASHPDPVIVEETLDPRSPSNLASVSSLRSSPSTSPPKGFDDVVGGKSLDALTNKVVPELLDRWTNLANVVERMARRCEAQGRDGELLADLVEGVAVERRGGGSWAWLGGAQQRGADEGRDEEVGTPPITRRIAALHRDLSSLSQLRADQALGRRDHEGEDAQSDRQSFVTPPSSSSNGHAFFPLLERFKTLRDLFLSMRSLLARHATLTKQLDDELAALKARIKAGTARLESLRLGTTAGGGGGGNVATSAEAAREEATKLHEALRRDAGRMEELSVRRERARRALWDEVGLVRARCSERAVAAVWAGEGPMMQGEGRGESSSSSSSSAWLEDERRLRGAERLAVEECWRELGR</sequence>
<feature type="compositionally biased region" description="Basic and acidic residues" evidence="4">
    <location>
        <begin position="507"/>
        <end position="519"/>
    </location>
</feature>
<dbReference type="PROSITE" id="PS50195">
    <property type="entry name" value="PX"/>
    <property type="match status" value="1"/>
</dbReference>
<dbReference type="PANTHER" id="PTHR47554:SF1">
    <property type="entry name" value="SORTING NEXIN MVP1"/>
    <property type="match status" value="1"/>
</dbReference>
<feature type="compositionally biased region" description="Low complexity" evidence="4">
    <location>
        <begin position="371"/>
        <end position="392"/>
    </location>
</feature>
<dbReference type="SUPFAM" id="SSF64268">
    <property type="entry name" value="PX domain"/>
    <property type="match status" value="1"/>
</dbReference>
<organism evidence="6 7">
    <name type="scientific">Jaminaea rosea</name>
    <dbReference type="NCBI Taxonomy" id="1569628"/>
    <lineage>
        <taxon>Eukaryota</taxon>
        <taxon>Fungi</taxon>
        <taxon>Dikarya</taxon>
        <taxon>Basidiomycota</taxon>
        <taxon>Ustilaginomycotina</taxon>
        <taxon>Exobasidiomycetes</taxon>
        <taxon>Microstromatales</taxon>
        <taxon>Microstromatales incertae sedis</taxon>
        <taxon>Jaminaea</taxon>
    </lineage>
</organism>
<name>A0A316UKW6_9BASI</name>
<dbReference type="GO" id="GO:0016020">
    <property type="term" value="C:membrane"/>
    <property type="evidence" value="ECO:0007669"/>
    <property type="project" value="UniProtKB-SubCell"/>
</dbReference>
<dbReference type="SMART" id="SM00312">
    <property type="entry name" value="PX"/>
    <property type="match status" value="1"/>
</dbReference>
<dbReference type="AlphaFoldDB" id="A0A316UKW6"/>
<feature type="region of interest" description="Disordered" evidence="4">
    <location>
        <begin position="463"/>
        <end position="482"/>
    </location>
</feature>
<feature type="region of interest" description="Disordered" evidence="4">
    <location>
        <begin position="366"/>
        <end position="397"/>
    </location>
</feature>
<dbReference type="InterPro" id="IPR028662">
    <property type="entry name" value="SNX8/Mvp1"/>
</dbReference>
<evidence type="ECO:0000256" key="3">
    <source>
        <dbReference type="SAM" id="Coils"/>
    </source>
</evidence>
<feature type="compositionally biased region" description="Polar residues" evidence="4">
    <location>
        <begin position="520"/>
        <end position="532"/>
    </location>
</feature>
<keyword evidence="3" id="KW-0175">Coiled coil</keyword>
<dbReference type="Proteomes" id="UP000245884">
    <property type="component" value="Unassembled WGS sequence"/>
</dbReference>
<comment type="subcellular location">
    <subcellularLocation>
        <location evidence="1">Membrane</location>
        <topology evidence="1">Peripheral membrane protein</topology>
        <orientation evidence="1">Cytoplasmic side</orientation>
    </subcellularLocation>
</comment>
<feature type="region of interest" description="Disordered" evidence="4">
    <location>
        <begin position="227"/>
        <end position="261"/>
    </location>
</feature>
<gene>
    <name evidence="6" type="ORF">BDZ90DRAFT_234627</name>
</gene>
<feature type="region of interest" description="Disordered" evidence="4">
    <location>
        <begin position="667"/>
        <end position="693"/>
    </location>
</feature>
<dbReference type="OrthoDB" id="10064318at2759"/>
<evidence type="ECO:0000313" key="7">
    <source>
        <dbReference type="Proteomes" id="UP000245884"/>
    </source>
</evidence>
<dbReference type="GO" id="GO:0005829">
    <property type="term" value="C:cytosol"/>
    <property type="evidence" value="ECO:0007669"/>
    <property type="project" value="GOC"/>
</dbReference>
<dbReference type="GO" id="GO:0032266">
    <property type="term" value="F:phosphatidylinositol-3-phosphate binding"/>
    <property type="evidence" value="ECO:0007669"/>
    <property type="project" value="TreeGrafter"/>
</dbReference>
<dbReference type="InterPro" id="IPR001683">
    <property type="entry name" value="PX_dom"/>
</dbReference>
<accession>A0A316UKW6</accession>
<dbReference type="EMBL" id="KZ819678">
    <property type="protein sequence ID" value="PWN25021.1"/>
    <property type="molecule type" value="Genomic_DNA"/>
</dbReference>
<evidence type="ECO:0000256" key="4">
    <source>
        <dbReference type="SAM" id="MobiDB-lite"/>
    </source>
</evidence>
<feature type="compositionally biased region" description="Pro residues" evidence="4">
    <location>
        <begin position="100"/>
        <end position="111"/>
    </location>
</feature>
<feature type="coiled-coil region" evidence="3">
    <location>
        <begin position="604"/>
        <end position="631"/>
    </location>
</feature>
<dbReference type="STRING" id="1569628.A0A316UKW6"/>
<feature type="compositionally biased region" description="Polar residues" evidence="4">
    <location>
        <begin position="11"/>
        <end position="22"/>
    </location>
</feature>
<feature type="region of interest" description="Disordered" evidence="4">
    <location>
        <begin position="507"/>
        <end position="532"/>
    </location>
</feature>
<protein>
    <recommendedName>
        <fullName evidence="2">Sorting nexin MVP1</fullName>
    </recommendedName>
</protein>
<dbReference type="Pfam" id="PF00787">
    <property type="entry name" value="PX"/>
    <property type="match status" value="1"/>
</dbReference>
<dbReference type="RefSeq" id="XP_025359633.1">
    <property type="nucleotide sequence ID" value="XM_025507088.1"/>
</dbReference>
<evidence type="ECO:0000313" key="6">
    <source>
        <dbReference type="EMBL" id="PWN25021.1"/>
    </source>
</evidence>
<reference evidence="6 7" key="1">
    <citation type="journal article" date="2018" name="Mol. Biol. Evol.">
        <title>Broad Genomic Sampling Reveals a Smut Pathogenic Ancestry of the Fungal Clade Ustilaginomycotina.</title>
        <authorList>
            <person name="Kijpornyongpan T."/>
            <person name="Mondo S.J."/>
            <person name="Barry K."/>
            <person name="Sandor L."/>
            <person name="Lee J."/>
            <person name="Lipzen A."/>
            <person name="Pangilinan J."/>
            <person name="LaButti K."/>
            <person name="Hainaut M."/>
            <person name="Henrissat B."/>
            <person name="Grigoriev I.V."/>
            <person name="Spatafora J.W."/>
            <person name="Aime M.C."/>
        </authorList>
    </citation>
    <scope>NUCLEOTIDE SEQUENCE [LARGE SCALE GENOMIC DNA]</scope>
    <source>
        <strain evidence="6 7">MCA 5214</strain>
    </source>
</reference>
<evidence type="ECO:0000259" key="5">
    <source>
        <dbReference type="PROSITE" id="PS50195"/>
    </source>
</evidence>
<proteinExistence type="predicted"/>
<dbReference type="InterPro" id="IPR036871">
    <property type="entry name" value="PX_dom_sf"/>
</dbReference>
<evidence type="ECO:0000256" key="2">
    <source>
        <dbReference type="ARBA" id="ARBA00014268"/>
    </source>
</evidence>
<dbReference type="GO" id="GO:0005768">
    <property type="term" value="C:endosome"/>
    <property type="evidence" value="ECO:0007669"/>
    <property type="project" value="TreeGrafter"/>
</dbReference>
<dbReference type="GeneID" id="37028911"/>
<feature type="compositionally biased region" description="Polar residues" evidence="4">
    <location>
        <begin position="71"/>
        <end position="93"/>
    </location>
</feature>
<feature type="domain" description="PX" evidence="5">
    <location>
        <begin position="220"/>
        <end position="353"/>
    </location>
</feature>
<evidence type="ECO:0000256" key="1">
    <source>
        <dbReference type="ARBA" id="ARBA00004287"/>
    </source>
</evidence>
<dbReference type="GO" id="GO:0042147">
    <property type="term" value="P:retrograde transport, endosome to Golgi"/>
    <property type="evidence" value="ECO:0007669"/>
    <property type="project" value="InterPro"/>
</dbReference>
<keyword evidence="7" id="KW-1185">Reference proteome</keyword>
<dbReference type="GO" id="GO:0006623">
    <property type="term" value="P:protein targeting to vacuole"/>
    <property type="evidence" value="ECO:0007669"/>
    <property type="project" value="TreeGrafter"/>
</dbReference>
<dbReference type="PANTHER" id="PTHR47554">
    <property type="entry name" value="SORTING NEXIN MVP1"/>
    <property type="match status" value="1"/>
</dbReference>
<feature type="region of interest" description="Disordered" evidence="4">
    <location>
        <begin position="1"/>
        <end position="142"/>
    </location>
</feature>
<feature type="compositionally biased region" description="Low complexity" evidence="4">
    <location>
        <begin position="234"/>
        <end position="261"/>
    </location>
</feature>
<dbReference type="Gene3D" id="3.30.1520.10">
    <property type="entry name" value="Phox-like domain"/>
    <property type="match status" value="1"/>
</dbReference>